<dbReference type="PANTHER" id="PTHR43690">
    <property type="entry name" value="NARDILYSIN"/>
    <property type="match status" value="1"/>
</dbReference>
<dbReference type="GO" id="GO:0006508">
    <property type="term" value="P:proteolysis"/>
    <property type="evidence" value="ECO:0007669"/>
    <property type="project" value="UniProtKB-KW"/>
</dbReference>
<feature type="non-terminal residue" evidence="10">
    <location>
        <position position="1"/>
    </location>
</feature>
<sequence>HMLFMGSSEFTDENEYDRYLSRHGGSSNAYTETEHTCYYFEVNCKFLKPALKRFSQFFISPLVKAEAMEREVQAVDSEFDQVLQSDSCRLQQLQCHSAILEHPFNRFTWGNRKSLMEPMSKGVDMRAKILDLYSETYLAGRMKLSVIGGEPLDTLEEWVVEMFGNVRKGGLEKLNFHKDGPVWEPGRIFWVEAVRDLHVLKVTWPLPCLDKEYLKKAEDYLSHLIGHVEAVMQAKLIEECTRRDRELNLKVRGLPPPTPTQDPLIVGNSFITNTLGISDITLERAWVGYDSTLFISFRTTFDRLRALKARRVLFSCLDKVFFNEDLTRTQVGELKRSREKVMAARKAGKWAVIRNLRAVIRDSPPGWKRRQGAPQ</sequence>
<keyword evidence="7" id="KW-0482">Metalloprotease</keyword>
<dbReference type="InterPro" id="IPR050626">
    <property type="entry name" value="Peptidase_M16"/>
</dbReference>
<dbReference type="FunFam" id="3.30.830.10:FF:000012">
    <property type="entry name" value="Protease 3"/>
    <property type="match status" value="1"/>
</dbReference>
<dbReference type="EMBL" id="JAHRHJ020000007">
    <property type="protein sequence ID" value="KAH9309722.1"/>
    <property type="molecule type" value="Genomic_DNA"/>
</dbReference>
<dbReference type="GO" id="GO:0005829">
    <property type="term" value="C:cytosol"/>
    <property type="evidence" value="ECO:0007669"/>
    <property type="project" value="TreeGrafter"/>
</dbReference>
<dbReference type="Pfam" id="PF00675">
    <property type="entry name" value="Peptidase_M16"/>
    <property type="match status" value="1"/>
</dbReference>
<dbReference type="GO" id="GO:0004222">
    <property type="term" value="F:metalloendopeptidase activity"/>
    <property type="evidence" value="ECO:0007669"/>
    <property type="project" value="UniProtKB-ARBA"/>
</dbReference>
<dbReference type="Gene3D" id="3.30.830.10">
    <property type="entry name" value="Metalloenzyme, LuxS/M16 peptidase-like"/>
    <property type="match status" value="2"/>
</dbReference>
<evidence type="ECO:0000259" key="8">
    <source>
        <dbReference type="Pfam" id="PF00675"/>
    </source>
</evidence>
<organism evidence="10 11">
    <name type="scientific">Taxus chinensis</name>
    <name type="common">Chinese yew</name>
    <name type="synonym">Taxus wallichiana var. chinensis</name>
    <dbReference type="NCBI Taxonomy" id="29808"/>
    <lineage>
        <taxon>Eukaryota</taxon>
        <taxon>Viridiplantae</taxon>
        <taxon>Streptophyta</taxon>
        <taxon>Embryophyta</taxon>
        <taxon>Tracheophyta</taxon>
        <taxon>Spermatophyta</taxon>
        <taxon>Pinopsida</taxon>
        <taxon>Pinidae</taxon>
        <taxon>Conifers II</taxon>
        <taxon>Cupressales</taxon>
        <taxon>Taxaceae</taxon>
        <taxon>Taxus</taxon>
    </lineage>
</organism>
<evidence type="ECO:0000313" key="11">
    <source>
        <dbReference type="Proteomes" id="UP000824469"/>
    </source>
</evidence>
<dbReference type="SUPFAM" id="SSF63411">
    <property type="entry name" value="LuxS/MPP-like metallohydrolase"/>
    <property type="match status" value="2"/>
</dbReference>
<dbReference type="InterPro" id="IPR007863">
    <property type="entry name" value="Peptidase_M16_C"/>
</dbReference>
<dbReference type="Pfam" id="PF05193">
    <property type="entry name" value="Peptidase_M16_C"/>
    <property type="match status" value="1"/>
</dbReference>
<evidence type="ECO:0000256" key="6">
    <source>
        <dbReference type="ARBA" id="ARBA00022833"/>
    </source>
</evidence>
<keyword evidence="6" id="KW-0862">Zinc</keyword>
<evidence type="ECO:0000256" key="7">
    <source>
        <dbReference type="ARBA" id="ARBA00023049"/>
    </source>
</evidence>
<keyword evidence="3" id="KW-0645">Protease</keyword>
<dbReference type="AlphaFoldDB" id="A0AA38FSB6"/>
<keyword evidence="5" id="KW-0378">Hydrolase</keyword>
<evidence type="ECO:0008006" key="12">
    <source>
        <dbReference type="Google" id="ProtNLM"/>
    </source>
</evidence>
<dbReference type="PANTHER" id="PTHR43690:SF18">
    <property type="entry name" value="INSULIN-DEGRADING ENZYME-RELATED"/>
    <property type="match status" value="1"/>
</dbReference>
<keyword evidence="4" id="KW-0479">Metal-binding</keyword>
<name>A0AA38FSB6_TAXCH</name>
<comment type="similarity">
    <text evidence="2">Belongs to the peptidase M16 family.</text>
</comment>
<evidence type="ECO:0000256" key="5">
    <source>
        <dbReference type="ARBA" id="ARBA00022801"/>
    </source>
</evidence>
<dbReference type="InterPro" id="IPR011765">
    <property type="entry name" value="Pept_M16_N"/>
</dbReference>
<evidence type="ECO:0000256" key="2">
    <source>
        <dbReference type="ARBA" id="ARBA00007261"/>
    </source>
</evidence>
<accession>A0AA38FSB6</accession>
<reference evidence="10 11" key="1">
    <citation type="journal article" date="2021" name="Nat. Plants">
        <title>The Taxus genome provides insights into paclitaxel biosynthesis.</title>
        <authorList>
            <person name="Xiong X."/>
            <person name="Gou J."/>
            <person name="Liao Q."/>
            <person name="Li Y."/>
            <person name="Zhou Q."/>
            <person name="Bi G."/>
            <person name="Li C."/>
            <person name="Du R."/>
            <person name="Wang X."/>
            <person name="Sun T."/>
            <person name="Guo L."/>
            <person name="Liang H."/>
            <person name="Lu P."/>
            <person name="Wu Y."/>
            <person name="Zhang Z."/>
            <person name="Ro D.K."/>
            <person name="Shang Y."/>
            <person name="Huang S."/>
            <person name="Yan J."/>
        </authorList>
    </citation>
    <scope>NUCLEOTIDE SEQUENCE [LARGE SCALE GENOMIC DNA]</scope>
    <source>
        <strain evidence="10">Ta-2019</strain>
    </source>
</reference>
<evidence type="ECO:0000256" key="3">
    <source>
        <dbReference type="ARBA" id="ARBA00022670"/>
    </source>
</evidence>
<evidence type="ECO:0000256" key="4">
    <source>
        <dbReference type="ARBA" id="ARBA00022723"/>
    </source>
</evidence>
<proteinExistence type="inferred from homology"/>
<evidence type="ECO:0000259" key="9">
    <source>
        <dbReference type="Pfam" id="PF05193"/>
    </source>
</evidence>
<gene>
    <name evidence="10" type="ORF">KI387_037633</name>
</gene>
<evidence type="ECO:0000256" key="1">
    <source>
        <dbReference type="ARBA" id="ARBA00001947"/>
    </source>
</evidence>
<feature type="domain" description="Peptidase M16 C-terminal" evidence="9">
    <location>
        <begin position="126"/>
        <end position="236"/>
    </location>
</feature>
<feature type="domain" description="Peptidase M16 N-terminal" evidence="8">
    <location>
        <begin position="1"/>
        <end position="86"/>
    </location>
</feature>
<evidence type="ECO:0000313" key="10">
    <source>
        <dbReference type="EMBL" id="KAH9309722.1"/>
    </source>
</evidence>
<keyword evidence="11" id="KW-1185">Reference proteome</keyword>
<dbReference type="InterPro" id="IPR011249">
    <property type="entry name" value="Metalloenz_LuxS/M16"/>
</dbReference>
<dbReference type="Proteomes" id="UP000824469">
    <property type="component" value="Unassembled WGS sequence"/>
</dbReference>
<dbReference type="GO" id="GO:0046872">
    <property type="term" value="F:metal ion binding"/>
    <property type="evidence" value="ECO:0007669"/>
    <property type="project" value="UniProtKB-KW"/>
</dbReference>
<comment type="cofactor">
    <cofactor evidence="1">
        <name>Zn(2+)</name>
        <dbReference type="ChEBI" id="CHEBI:29105"/>
    </cofactor>
</comment>
<protein>
    <recommendedName>
        <fullName evidence="12">Peptidase M16 C-terminal domain-containing protein</fullName>
    </recommendedName>
</protein>
<comment type="caution">
    <text evidence="10">The sequence shown here is derived from an EMBL/GenBank/DDBJ whole genome shotgun (WGS) entry which is preliminary data.</text>
</comment>